<dbReference type="CDD" id="cd17503">
    <property type="entry name" value="MFS_LmrB_MDR_like"/>
    <property type="match status" value="1"/>
</dbReference>
<protein>
    <submittedName>
        <fullName evidence="9">Multidrug MFS transporter</fullName>
    </submittedName>
</protein>
<dbReference type="Gene3D" id="1.20.1720.10">
    <property type="entry name" value="Multidrug resistance protein D"/>
    <property type="match status" value="1"/>
</dbReference>
<keyword evidence="6 7" id="KW-0472">Membrane</keyword>
<feature type="transmembrane region" description="Helical" evidence="7">
    <location>
        <begin position="211"/>
        <end position="229"/>
    </location>
</feature>
<evidence type="ECO:0000256" key="4">
    <source>
        <dbReference type="ARBA" id="ARBA00022692"/>
    </source>
</evidence>
<feature type="transmembrane region" description="Helical" evidence="7">
    <location>
        <begin position="122"/>
        <end position="140"/>
    </location>
</feature>
<feature type="transmembrane region" description="Helical" evidence="7">
    <location>
        <begin position="279"/>
        <end position="303"/>
    </location>
</feature>
<dbReference type="AlphaFoldDB" id="A0A917G057"/>
<evidence type="ECO:0000256" key="2">
    <source>
        <dbReference type="ARBA" id="ARBA00022448"/>
    </source>
</evidence>
<evidence type="ECO:0000313" key="9">
    <source>
        <dbReference type="EMBL" id="GGG16341.1"/>
    </source>
</evidence>
<proteinExistence type="predicted"/>
<dbReference type="NCBIfam" id="TIGR00711">
    <property type="entry name" value="efflux_EmrB"/>
    <property type="match status" value="1"/>
</dbReference>
<evidence type="ECO:0000256" key="3">
    <source>
        <dbReference type="ARBA" id="ARBA00022475"/>
    </source>
</evidence>
<dbReference type="EMBL" id="BMJT01000002">
    <property type="protein sequence ID" value="GGG16341.1"/>
    <property type="molecule type" value="Genomic_DNA"/>
</dbReference>
<feature type="transmembrane region" description="Helical" evidence="7">
    <location>
        <begin position="402"/>
        <end position="429"/>
    </location>
</feature>
<comment type="caution">
    <text evidence="9">The sequence shown here is derived from an EMBL/GenBank/DDBJ whole genome shotgun (WGS) entry which is preliminary data.</text>
</comment>
<name>A0A917G057_9BACI</name>
<feature type="transmembrane region" description="Helical" evidence="7">
    <location>
        <begin position="309"/>
        <end position="333"/>
    </location>
</feature>
<dbReference type="PRINTS" id="PR01036">
    <property type="entry name" value="TCRTETB"/>
</dbReference>
<feature type="transmembrane region" description="Helical" evidence="7">
    <location>
        <begin position="370"/>
        <end position="390"/>
    </location>
</feature>
<dbReference type="PANTHER" id="PTHR42718">
    <property type="entry name" value="MAJOR FACILITATOR SUPERFAMILY MULTIDRUG TRANSPORTER MFSC"/>
    <property type="match status" value="1"/>
</dbReference>
<feature type="transmembrane region" description="Helical" evidence="7">
    <location>
        <begin position="241"/>
        <end position="258"/>
    </location>
</feature>
<dbReference type="PANTHER" id="PTHR42718:SF43">
    <property type="entry name" value="LINCOMYCIN RESISTANCE PROTEIN LMRB"/>
    <property type="match status" value="1"/>
</dbReference>
<dbReference type="InterPro" id="IPR036259">
    <property type="entry name" value="MFS_trans_sf"/>
</dbReference>
<dbReference type="Proteomes" id="UP000616608">
    <property type="component" value="Unassembled WGS sequence"/>
</dbReference>
<gene>
    <name evidence="9" type="ORF">GCM10007425_08350</name>
</gene>
<keyword evidence="3" id="KW-1003">Cell membrane</keyword>
<organism evidence="9 10">
    <name type="scientific">Lysinibacillus alkalisoli</name>
    <dbReference type="NCBI Taxonomy" id="1911548"/>
    <lineage>
        <taxon>Bacteria</taxon>
        <taxon>Bacillati</taxon>
        <taxon>Bacillota</taxon>
        <taxon>Bacilli</taxon>
        <taxon>Bacillales</taxon>
        <taxon>Bacillaceae</taxon>
        <taxon>Lysinibacillus</taxon>
    </lineage>
</organism>
<feature type="domain" description="Major facilitator superfamily (MFS) profile" evidence="8">
    <location>
        <begin position="24"/>
        <end position="479"/>
    </location>
</feature>
<sequence length="486" mass="52892">MTEPQTTPKYEYLADDPSVKVLPIILSLMIGAFFAMMNETLLNIALSTLMHEFHLTMTTVQWMTTGFMLVMGMIMPASALLIQWFTTRQMFIGTMTIFTIGTIICASAQSFTMLLVGRFLQAIGTGLLSPVIFNVFLLLFPPERRGAMLGLVGLVFMFAPAIGPTLSGVIVEYLGWRYLFIVVIPFLVVAILFGYKYLINISEVTKPKIDVLSIVLSTIGFGGIVYGFSSAGSAEHGFLTPSVYIAIIVGAVTIALFVRRQLTLEQPLLNLQVFRYPMFRLAIMMYTIIVMAMLASEVILPMYLQGPLLISAATAGLLLLPGSLLNGLLSPVMGKLFDIFGPRKLIIPATLMLSGTMFLFSQFTITTPKWLIVVGYILLMVSVSAIMMPAQTNALNGLPKTLYPHGTAVITTLQPVVGAIGVSVFVGLLSAKQTTLLASTPNMNAADAFIGGMQYVYLFGVVFAVISFVLALFMRRAVPESPDAKS</sequence>
<comment type="subcellular location">
    <subcellularLocation>
        <location evidence="1">Cell membrane</location>
        <topology evidence="1">Multi-pass membrane protein</topology>
    </subcellularLocation>
</comment>
<evidence type="ECO:0000259" key="8">
    <source>
        <dbReference type="PROSITE" id="PS50850"/>
    </source>
</evidence>
<evidence type="ECO:0000313" key="10">
    <source>
        <dbReference type="Proteomes" id="UP000616608"/>
    </source>
</evidence>
<feature type="transmembrane region" description="Helical" evidence="7">
    <location>
        <begin position="21"/>
        <end position="46"/>
    </location>
</feature>
<evidence type="ECO:0000256" key="6">
    <source>
        <dbReference type="ARBA" id="ARBA00023136"/>
    </source>
</evidence>
<dbReference type="Gene3D" id="1.20.1250.20">
    <property type="entry name" value="MFS general substrate transporter like domains"/>
    <property type="match status" value="1"/>
</dbReference>
<keyword evidence="5 7" id="KW-1133">Transmembrane helix</keyword>
<keyword evidence="10" id="KW-1185">Reference proteome</keyword>
<dbReference type="InterPro" id="IPR004638">
    <property type="entry name" value="EmrB-like"/>
</dbReference>
<dbReference type="InterPro" id="IPR011701">
    <property type="entry name" value="MFS"/>
</dbReference>
<feature type="transmembrane region" description="Helical" evidence="7">
    <location>
        <begin position="66"/>
        <end position="85"/>
    </location>
</feature>
<dbReference type="GO" id="GO:0005886">
    <property type="term" value="C:plasma membrane"/>
    <property type="evidence" value="ECO:0007669"/>
    <property type="project" value="UniProtKB-SubCell"/>
</dbReference>
<feature type="transmembrane region" description="Helical" evidence="7">
    <location>
        <begin position="97"/>
        <end position="116"/>
    </location>
</feature>
<reference evidence="9" key="1">
    <citation type="journal article" date="2014" name="Int. J. Syst. Evol. Microbiol.">
        <title>Complete genome sequence of Corynebacterium casei LMG S-19264T (=DSM 44701T), isolated from a smear-ripened cheese.</title>
        <authorList>
            <consortium name="US DOE Joint Genome Institute (JGI-PGF)"/>
            <person name="Walter F."/>
            <person name="Albersmeier A."/>
            <person name="Kalinowski J."/>
            <person name="Ruckert C."/>
        </authorList>
    </citation>
    <scope>NUCLEOTIDE SEQUENCE</scope>
    <source>
        <strain evidence="9">CGMCC 1.15760</strain>
    </source>
</reference>
<dbReference type="SUPFAM" id="SSF103473">
    <property type="entry name" value="MFS general substrate transporter"/>
    <property type="match status" value="1"/>
</dbReference>
<accession>A0A917G057</accession>
<evidence type="ECO:0000256" key="1">
    <source>
        <dbReference type="ARBA" id="ARBA00004651"/>
    </source>
</evidence>
<dbReference type="GO" id="GO:0022857">
    <property type="term" value="F:transmembrane transporter activity"/>
    <property type="evidence" value="ECO:0007669"/>
    <property type="project" value="InterPro"/>
</dbReference>
<evidence type="ECO:0000256" key="7">
    <source>
        <dbReference type="SAM" id="Phobius"/>
    </source>
</evidence>
<dbReference type="RefSeq" id="WP_188613757.1">
    <property type="nucleotide sequence ID" value="NZ_BMJT01000002.1"/>
</dbReference>
<keyword evidence="4 7" id="KW-0812">Transmembrane</keyword>
<evidence type="ECO:0000256" key="5">
    <source>
        <dbReference type="ARBA" id="ARBA00022989"/>
    </source>
</evidence>
<feature type="transmembrane region" description="Helical" evidence="7">
    <location>
        <begin position="176"/>
        <end position="199"/>
    </location>
</feature>
<keyword evidence="2" id="KW-0813">Transport</keyword>
<reference evidence="9" key="2">
    <citation type="submission" date="2020-09" db="EMBL/GenBank/DDBJ databases">
        <authorList>
            <person name="Sun Q."/>
            <person name="Zhou Y."/>
        </authorList>
    </citation>
    <scope>NUCLEOTIDE SEQUENCE</scope>
    <source>
        <strain evidence="9">CGMCC 1.15760</strain>
    </source>
</reference>
<dbReference type="Pfam" id="PF07690">
    <property type="entry name" value="MFS_1"/>
    <property type="match status" value="1"/>
</dbReference>
<dbReference type="PROSITE" id="PS50850">
    <property type="entry name" value="MFS"/>
    <property type="match status" value="1"/>
</dbReference>
<feature type="transmembrane region" description="Helical" evidence="7">
    <location>
        <begin position="147"/>
        <end position="170"/>
    </location>
</feature>
<dbReference type="InterPro" id="IPR020846">
    <property type="entry name" value="MFS_dom"/>
</dbReference>
<feature type="transmembrane region" description="Helical" evidence="7">
    <location>
        <begin position="449"/>
        <end position="473"/>
    </location>
</feature>